<organism evidence="1 2">
    <name type="scientific">Solirubrobacter ginsenosidimutans</name>
    <dbReference type="NCBI Taxonomy" id="490573"/>
    <lineage>
        <taxon>Bacteria</taxon>
        <taxon>Bacillati</taxon>
        <taxon>Actinomycetota</taxon>
        <taxon>Thermoleophilia</taxon>
        <taxon>Solirubrobacterales</taxon>
        <taxon>Solirubrobacteraceae</taxon>
        <taxon>Solirubrobacter</taxon>
    </lineage>
</organism>
<dbReference type="Proteomes" id="UP001149140">
    <property type="component" value="Unassembled WGS sequence"/>
</dbReference>
<evidence type="ECO:0000313" key="2">
    <source>
        <dbReference type="Proteomes" id="UP001149140"/>
    </source>
</evidence>
<proteinExistence type="predicted"/>
<dbReference type="AlphaFoldDB" id="A0A9X3N3J6"/>
<comment type="caution">
    <text evidence="1">The sequence shown here is derived from an EMBL/GenBank/DDBJ whole genome shotgun (WGS) entry which is preliminary data.</text>
</comment>
<dbReference type="RefSeq" id="WP_270043448.1">
    <property type="nucleotide sequence ID" value="NZ_JAPDOD010000031.1"/>
</dbReference>
<name>A0A9X3N3J6_9ACTN</name>
<reference evidence="1" key="1">
    <citation type="submission" date="2022-10" db="EMBL/GenBank/DDBJ databases">
        <title>The WGS of Solirubrobacter ginsenosidimutans DSM 21036.</title>
        <authorList>
            <person name="Jiang Z."/>
        </authorList>
    </citation>
    <scope>NUCLEOTIDE SEQUENCE</scope>
    <source>
        <strain evidence="1">DSM 21036</strain>
    </source>
</reference>
<keyword evidence="2" id="KW-1185">Reference proteome</keyword>
<accession>A0A9X3N3J6</accession>
<evidence type="ECO:0000313" key="1">
    <source>
        <dbReference type="EMBL" id="MDA0164198.1"/>
    </source>
</evidence>
<dbReference type="EMBL" id="JAPDOD010000031">
    <property type="protein sequence ID" value="MDA0164198.1"/>
    <property type="molecule type" value="Genomic_DNA"/>
</dbReference>
<protein>
    <submittedName>
        <fullName evidence="1">Uncharacterized protein</fullName>
    </submittedName>
</protein>
<sequence length="58" mass="6284">MEAAVRAALATDLPATARPVTDDAERRAVIRAIIDELDGDRDYDEWVAGAPLAEITFV</sequence>
<gene>
    <name evidence="1" type="ORF">OM076_28245</name>
</gene>